<proteinExistence type="predicted"/>
<dbReference type="WBParaSite" id="ALUE_0000005801-mRNA-1">
    <property type="protein sequence ID" value="ALUE_0000005801-mRNA-1"/>
    <property type="gene ID" value="ALUE_0000005801"/>
</dbReference>
<name>A0A0M3HEX0_ASCLU</name>
<accession>A0A0M3HEX0</accession>
<dbReference type="Proteomes" id="UP000036681">
    <property type="component" value="Unplaced"/>
</dbReference>
<reference evidence="2" key="1">
    <citation type="submission" date="2017-02" db="UniProtKB">
        <authorList>
            <consortium name="WormBaseParasite"/>
        </authorList>
    </citation>
    <scope>IDENTIFICATION</scope>
</reference>
<organism evidence="1 2">
    <name type="scientific">Ascaris lumbricoides</name>
    <name type="common">Giant roundworm</name>
    <dbReference type="NCBI Taxonomy" id="6252"/>
    <lineage>
        <taxon>Eukaryota</taxon>
        <taxon>Metazoa</taxon>
        <taxon>Ecdysozoa</taxon>
        <taxon>Nematoda</taxon>
        <taxon>Chromadorea</taxon>
        <taxon>Rhabditida</taxon>
        <taxon>Spirurina</taxon>
        <taxon>Ascaridomorpha</taxon>
        <taxon>Ascaridoidea</taxon>
        <taxon>Ascarididae</taxon>
        <taxon>Ascaris</taxon>
    </lineage>
</organism>
<keyword evidence="1" id="KW-1185">Reference proteome</keyword>
<protein>
    <submittedName>
        <fullName evidence="2">PDEase domain-containing protein</fullName>
    </submittedName>
</protein>
<evidence type="ECO:0000313" key="1">
    <source>
        <dbReference type="Proteomes" id="UP000036681"/>
    </source>
</evidence>
<sequence>MIIGNMQRDFPRATIQILESVIRMSIHYNSHAHNYAHVAHISLGCREQTSDAESEGEILTLTSQLSTNNHRCLQRSRLLNNFGNNQILDNPIDERILRLTHPTKKDGDITE</sequence>
<evidence type="ECO:0000313" key="2">
    <source>
        <dbReference type="WBParaSite" id="ALUE_0000005801-mRNA-1"/>
    </source>
</evidence>
<dbReference type="AlphaFoldDB" id="A0A0M3HEX0"/>